<gene>
    <name evidence="7" type="ORF">CHS0354_003003</name>
</gene>
<evidence type="ECO:0000256" key="4">
    <source>
        <dbReference type="ARBA" id="ARBA00023242"/>
    </source>
</evidence>
<dbReference type="InterPro" id="IPR007185">
    <property type="entry name" value="DNA_pol_a/d/e_bsu"/>
</dbReference>
<protein>
    <recommendedName>
        <fullName evidence="9">DNA polymerase delta subunit 2</fullName>
    </recommendedName>
</protein>
<dbReference type="FunFam" id="3.60.21.50:FF:000002">
    <property type="entry name" value="DNA polymerase delta small subunit"/>
    <property type="match status" value="1"/>
</dbReference>
<dbReference type="Proteomes" id="UP001195483">
    <property type="component" value="Unassembled WGS sequence"/>
</dbReference>
<feature type="domain" description="DNA polymerase alpha/delta/epsilon subunit B" evidence="5">
    <location>
        <begin position="200"/>
        <end position="412"/>
    </location>
</feature>
<evidence type="ECO:0000259" key="5">
    <source>
        <dbReference type="Pfam" id="PF04042"/>
    </source>
</evidence>
<evidence type="ECO:0000256" key="1">
    <source>
        <dbReference type="ARBA" id="ARBA00004123"/>
    </source>
</evidence>
<evidence type="ECO:0000313" key="8">
    <source>
        <dbReference type="Proteomes" id="UP001195483"/>
    </source>
</evidence>
<dbReference type="Gene3D" id="3.60.21.50">
    <property type="match status" value="2"/>
</dbReference>
<sequence length="556" mass="62280">MYCSDKPKNDKVEGLLTEPESEGVIYDRSHCKFESFSDRFRLVKDRNFSRQYAHIYAERLLSMRPKLAEAAKHKWGKDVKIQKLHELESDVKCVLIGTLFKHMELQPSILKEISDEHSLIPQPVLSKYTGENDKLILEDELQRIILVGELKVATSITGVIVAVYGVEPEDDKGKFHVEEYCFQELPAQPELPKLENDRYVALVSGLGIGSKNEKLFQLQMMIDMLTGCLGDEGHQEATSKIAGIIVAGNSLSPDTQDKDSLNKAKYLMKKTAAGSVEAMKSLDDIIAQLAACMDVILMPGEFDPSNFTLPQQPLHRCMFPKGSRYPTLNCVANPLDCSLDGVRFLGTSGQPVTDIDQYSEINDCLEILNKTLIWGHLAPTAPDTLGCYPFYSEDPFILKHCPHILFAGNQPELKHRIHKGPQGQRVLVLTVPKFYKSSTCALINLRTLDVQPLVFETSALDDTWEEDRLTLAGKVVMQNFGWHLNIACRGEHSLLKELYDSNASLFRYRLCCPLVRKFGCLLEDVKVVTLTGTTNALLSLNCLEIGIMNLINSCPA</sequence>
<evidence type="ECO:0000256" key="3">
    <source>
        <dbReference type="ARBA" id="ARBA00022705"/>
    </source>
</evidence>
<dbReference type="CDD" id="cd07387">
    <property type="entry name" value="MPP_PolD2_C"/>
    <property type="match status" value="1"/>
</dbReference>
<dbReference type="Pfam" id="PF04042">
    <property type="entry name" value="DNA_pol_E_B"/>
    <property type="match status" value="1"/>
</dbReference>
<dbReference type="InterPro" id="IPR041863">
    <property type="entry name" value="PolD2_C"/>
</dbReference>
<dbReference type="GO" id="GO:0003677">
    <property type="term" value="F:DNA binding"/>
    <property type="evidence" value="ECO:0007669"/>
    <property type="project" value="InterPro"/>
</dbReference>
<evidence type="ECO:0000256" key="2">
    <source>
        <dbReference type="ARBA" id="ARBA00006035"/>
    </source>
</evidence>
<reference evidence="7" key="1">
    <citation type="journal article" date="2021" name="Genome Biol. Evol.">
        <title>A High-Quality Reference Genome for a Parasitic Bivalve with Doubly Uniparental Inheritance (Bivalvia: Unionida).</title>
        <authorList>
            <person name="Smith C.H."/>
        </authorList>
    </citation>
    <scope>NUCLEOTIDE SEQUENCE</scope>
    <source>
        <strain evidence="7">CHS0354</strain>
    </source>
</reference>
<dbReference type="PANTHER" id="PTHR10416">
    <property type="entry name" value="DNA POLYMERASE DELTA SUBUNIT 2"/>
    <property type="match status" value="1"/>
</dbReference>
<dbReference type="GO" id="GO:0043625">
    <property type="term" value="C:delta DNA polymerase complex"/>
    <property type="evidence" value="ECO:0007669"/>
    <property type="project" value="TreeGrafter"/>
</dbReference>
<dbReference type="Pfam" id="PF18018">
    <property type="entry name" value="DNA_pol_D_N"/>
    <property type="match status" value="1"/>
</dbReference>
<comment type="similarity">
    <text evidence="2">Belongs to the DNA polymerase delta/II small subunit family.</text>
</comment>
<accession>A0AAE0VSU7</accession>
<dbReference type="GO" id="GO:0006271">
    <property type="term" value="P:DNA strand elongation involved in DNA replication"/>
    <property type="evidence" value="ECO:0007669"/>
    <property type="project" value="TreeGrafter"/>
</dbReference>
<dbReference type="PANTHER" id="PTHR10416:SF0">
    <property type="entry name" value="DNA POLYMERASE DELTA SUBUNIT 2"/>
    <property type="match status" value="1"/>
</dbReference>
<evidence type="ECO:0000259" key="6">
    <source>
        <dbReference type="Pfam" id="PF18018"/>
    </source>
</evidence>
<dbReference type="GO" id="GO:1902969">
    <property type="term" value="P:mitotic DNA replication"/>
    <property type="evidence" value="ECO:0007669"/>
    <property type="project" value="UniProtKB-ARBA"/>
</dbReference>
<evidence type="ECO:0008006" key="9">
    <source>
        <dbReference type="Google" id="ProtNLM"/>
    </source>
</evidence>
<reference evidence="7" key="3">
    <citation type="submission" date="2023-05" db="EMBL/GenBank/DDBJ databases">
        <authorList>
            <person name="Smith C.H."/>
        </authorList>
    </citation>
    <scope>NUCLEOTIDE SEQUENCE</scope>
    <source>
        <strain evidence="7">CHS0354</strain>
        <tissue evidence="7">Mantle</tissue>
    </source>
</reference>
<name>A0AAE0VSU7_9BIVA</name>
<reference evidence="7" key="2">
    <citation type="journal article" date="2021" name="Genome Biol. Evol.">
        <title>Developing a high-quality reference genome for a parasitic bivalve with doubly uniparental inheritance (Bivalvia: Unionida).</title>
        <authorList>
            <person name="Smith C.H."/>
        </authorList>
    </citation>
    <scope>NUCLEOTIDE SEQUENCE</scope>
    <source>
        <strain evidence="7">CHS0354</strain>
        <tissue evidence="7">Mantle</tissue>
    </source>
</reference>
<comment type="subcellular location">
    <subcellularLocation>
        <location evidence="1">Nucleus</location>
    </subcellularLocation>
</comment>
<comment type="caution">
    <text evidence="7">The sequence shown here is derived from an EMBL/GenBank/DDBJ whole genome shotgun (WGS) entry which is preliminary data.</text>
</comment>
<keyword evidence="3" id="KW-0235">DNA replication</keyword>
<dbReference type="InterPro" id="IPR024826">
    <property type="entry name" value="DNA_pol_delta/II_ssu"/>
</dbReference>
<keyword evidence="4" id="KW-0539">Nucleus</keyword>
<organism evidence="7 8">
    <name type="scientific">Potamilus streckersoni</name>
    <dbReference type="NCBI Taxonomy" id="2493646"/>
    <lineage>
        <taxon>Eukaryota</taxon>
        <taxon>Metazoa</taxon>
        <taxon>Spiralia</taxon>
        <taxon>Lophotrochozoa</taxon>
        <taxon>Mollusca</taxon>
        <taxon>Bivalvia</taxon>
        <taxon>Autobranchia</taxon>
        <taxon>Heteroconchia</taxon>
        <taxon>Palaeoheterodonta</taxon>
        <taxon>Unionida</taxon>
        <taxon>Unionoidea</taxon>
        <taxon>Unionidae</taxon>
        <taxon>Ambleminae</taxon>
        <taxon>Lampsilini</taxon>
        <taxon>Potamilus</taxon>
    </lineage>
</organism>
<evidence type="ECO:0000313" key="7">
    <source>
        <dbReference type="EMBL" id="KAK3588766.1"/>
    </source>
</evidence>
<feature type="domain" description="DNA polymerase delta subunit OB-fold" evidence="6">
    <location>
        <begin position="51"/>
        <end position="180"/>
    </location>
</feature>
<dbReference type="InterPro" id="IPR040663">
    <property type="entry name" value="DNA_pol_D_N"/>
</dbReference>
<dbReference type="EMBL" id="JAEAOA010000241">
    <property type="protein sequence ID" value="KAK3588766.1"/>
    <property type="molecule type" value="Genomic_DNA"/>
</dbReference>
<proteinExistence type="inferred from homology"/>
<keyword evidence="8" id="KW-1185">Reference proteome</keyword>
<dbReference type="AlphaFoldDB" id="A0AAE0VSU7"/>